<name>A0ABW1J9D0_9ACTN</name>
<protein>
    <submittedName>
        <fullName evidence="2">Uncharacterized protein</fullName>
    </submittedName>
</protein>
<accession>A0ABW1J9D0</accession>
<comment type="caution">
    <text evidence="2">The sequence shown here is derived from an EMBL/GenBank/DDBJ whole genome shotgun (WGS) entry which is preliminary data.</text>
</comment>
<keyword evidence="1" id="KW-0812">Transmembrane</keyword>
<keyword evidence="3" id="KW-1185">Reference proteome</keyword>
<proteinExistence type="predicted"/>
<keyword evidence="1" id="KW-1133">Transmembrane helix</keyword>
<evidence type="ECO:0000256" key="1">
    <source>
        <dbReference type="SAM" id="Phobius"/>
    </source>
</evidence>
<evidence type="ECO:0000313" key="3">
    <source>
        <dbReference type="Proteomes" id="UP001596189"/>
    </source>
</evidence>
<feature type="transmembrane region" description="Helical" evidence="1">
    <location>
        <begin position="12"/>
        <end position="35"/>
    </location>
</feature>
<dbReference type="EMBL" id="JBHSRD010000002">
    <property type="protein sequence ID" value="MFC6005547.1"/>
    <property type="molecule type" value="Genomic_DNA"/>
</dbReference>
<reference evidence="3" key="1">
    <citation type="journal article" date="2019" name="Int. J. Syst. Evol. Microbiol.">
        <title>The Global Catalogue of Microorganisms (GCM) 10K type strain sequencing project: providing services to taxonomists for standard genome sequencing and annotation.</title>
        <authorList>
            <consortium name="The Broad Institute Genomics Platform"/>
            <consortium name="The Broad Institute Genome Sequencing Center for Infectious Disease"/>
            <person name="Wu L."/>
            <person name="Ma J."/>
        </authorList>
    </citation>
    <scope>NUCLEOTIDE SEQUENCE [LARGE SCALE GENOMIC DNA]</scope>
    <source>
        <strain evidence="3">KACC 14249</strain>
    </source>
</reference>
<feature type="transmembrane region" description="Helical" evidence="1">
    <location>
        <begin position="145"/>
        <end position="168"/>
    </location>
</feature>
<evidence type="ECO:0000313" key="2">
    <source>
        <dbReference type="EMBL" id="MFC6005547.1"/>
    </source>
</evidence>
<organism evidence="2 3">
    <name type="scientific">Angustibacter luteus</name>
    <dbReference type="NCBI Taxonomy" id="658456"/>
    <lineage>
        <taxon>Bacteria</taxon>
        <taxon>Bacillati</taxon>
        <taxon>Actinomycetota</taxon>
        <taxon>Actinomycetes</taxon>
        <taxon>Kineosporiales</taxon>
        <taxon>Kineosporiaceae</taxon>
    </lineage>
</organism>
<keyword evidence="1" id="KW-0472">Membrane</keyword>
<dbReference type="RefSeq" id="WP_345716436.1">
    <property type="nucleotide sequence ID" value="NZ_BAABFP010000005.1"/>
</dbReference>
<sequence>MSGFVEAGVRPARIFGPVLVVVGLLMLVAAVVSGLSVLGTGTTVLAQGPAGTALTLSDEATSAGLTVLVATKDDAQTTLDDACRVSPGDNRTSPILGGAKTVRDDVTYRPFVSIKHGWTDDRTLTCSGPHLQSVLVTQDNRTPRLVLTGLLAFAGIGALIIGTIGLAARGRRQAQSRRNA</sequence>
<gene>
    <name evidence="2" type="ORF">ACFQDO_00250</name>
</gene>
<dbReference type="Proteomes" id="UP001596189">
    <property type="component" value="Unassembled WGS sequence"/>
</dbReference>